<dbReference type="EMBL" id="QZCH01000004">
    <property type="protein sequence ID" value="RJG49432.1"/>
    <property type="molecule type" value="Genomic_DNA"/>
</dbReference>
<dbReference type="Proteomes" id="UP000283255">
    <property type="component" value="Unassembled WGS sequence"/>
</dbReference>
<dbReference type="AlphaFoldDB" id="A0A418YH54"/>
<accession>A0A418YH54</accession>
<reference evidence="1 2" key="2">
    <citation type="submission" date="2019-01" db="EMBL/GenBank/DDBJ databases">
        <title>Motilimonas pumilus sp. nov., isolated from the gut of sea cucumber (Apostichopus japonicus).</title>
        <authorList>
            <person name="Wang F.-Q."/>
            <person name="Ren L.-H."/>
            <person name="Lin Y.-W."/>
            <person name="Sun G.-H."/>
            <person name="Du Z.-J."/>
            <person name="Zhao J.-X."/>
            <person name="Liu X.-J."/>
            <person name="Liu L.-J."/>
        </authorList>
    </citation>
    <scope>NUCLEOTIDE SEQUENCE [LARGE SCALE GENOMIC DNA]</scope>
    <source>
        <strain evidence="1 2">PLHSC7-2</strain>
    </source>
</reference>
<comment type="caution">
    <text evidence="1">The sequence shown here is derived from an EMBL/GenBank/DDBJ whole genome shotgun (WGS) entry which is preliminary data.</text>
</comment>
<proteinExistence type="predicted"/>
<gene>
    <name evidence="1" type="ORF">D1Z90_05590</name>
</gene>
<reference evidence="1 2" key="1">
    <citation type="submission" date="2018-09" db="EMBL/GenBank/DDBJ databases">
        <authorList>
            <person name="Wang F."/>
        </authorList>
    </citation>
    <scope>NUCLEOTIDE SEQUENCE [LARGE SCALE GENOMIC DNA]</scope>
    <source>
        <strain evidence="1 2">PLHSC7-2</strain>
    </source>
</reference>
<protein>
    <submittedName>
        <fullName evidence="1">Uncharacterized protein</fullName>
    </submittedName>
</protein>
<keyword evidence="2" id="KW-1185">Reference proteome</keyword>
<sequence>MNDIHKLEIIPDNQALISVAAFHNKMSSDLHDYQLQLAKLRKTMQDSGFKVDVDAAAWVKDSGRDYLSNPKLLENAPLTYVCTLLCELFKHKTIEEVSVVVTPTTITKLLTRLNSFKLH</sequence>
<name>A0A418YH54_9GAMM</name>
<evidence type="ECO:0000313" key="2">
    <source>
        <dbReference type="Proteomes" id="UP000283255"/>
    </source>
</evidence>
<organism evidence="1 2">
    <name type="scientific">Motilimonas pumila</name>
    <dbReference type="NCBI Taxonomy" id="2303987"/>
    <lineage>
        <taxon>Bacteria</taxon>
        <taxon>Pseudomonadati</taxon>
        <taxon>Pseudomonadota</taxon>
        <taxon>Gammaproteobacteria</taxon>
        <taxon>Alteromonadales</taxon>
        <taxon>Alteromonadales genera incertae sedis</taxon>
        <taxon>Motilimonas</taxon>
    </lineage>
</organism>
<evidence type="ECO:0000313" key="1">
    <source>
        <dbReference type="EMBL" id="RJG49432.1"/>
    </source>
</evidence>
<dbReference type="RefSeq" id="WP_119909767.1">
    <property type="nucleotide sequence ID" value="NZ_QZCH01000004.1"/>
</dbReference>
<dbReference type="OrthoDB" id="6215112at2"/>